<feature type="region of interest" description="Disordered" evidence="2">
    <location>
        <begin position="783"/>
        <end position="821"/>
    </location>
</feature>
<keyword evidence="1" id="KW-0343">GTPase activation</keyword>
<dbReference type="PROSITE" id="PS50086">
    <property type="entry name" value="TBC_RABGAP"/>
    <property type="match status" value="1"/>
</dbReference>
<protein>
    <recommendedName>
        <fullName evidence="3">Rab-GAP TBC domain-containing protein</fullName>
    </recommendedName>
</protein>
<dbReference type="Proteomes" id="UP001497497">
    <property type="component" value="Unassembled WGS sequence"/>
</dbReference>
<reference evidence="4 5" key="1">
    <citation type="submission" date="2024-04" db="EMBL/GenBank/DDBJ databases">
        <authorList>
            <consortium name="Genoscope - CEA"/>
            <person name="William W."/>
        </authorList>
    </citation>
    <scope>NUCLEOTIDE SEQUENCE [LARGE SCALE GENOMIC DNA]</scope>
</reference>
<proteinExistence type="predicted"/>
<feature type="compositionally biased region" description="Low complexity" evidence="2">
    <location>
        <begin position="790"/>
        <end position="804"/>
    </location>
</feature>
<dbReference type="SUPFAM" id="SSF47923">
    <property type="entry name" value="Ypt/Rab-GAP domain of gyp1p"/>
    <property type="match status" value="2"/>
</dbReference>
<gene>
    <name evidence="4" type="ORF">GSLYS_00018401001</name>
</gene>
<dbReference type="PANTHER" id="PTHR22957">
    <property type="entry name" value="TBC1 DOMAIN FAMILY MEMBER GTPASE-ACTIVATING PROTEIN"/>
    <property type="match status" value="1"/>
</dbReference>
<dbReference type="EMBL" id="CAXITT010000659">
    <property type="protein sequence ID" value="CAL1544918.1"/>
    <property type="molecule type" value="Genomic_DNA"/>
</dbReference>
<sequence length="902" mass="101911">MAGFYNLDHKEVIRIKVKKCDGRMQPEYKKFSIDPQITSFDMLRGILARAFEINSDFTISYLARDSEGQAVYLSMLSDWDMDAAFQCAADPCLKLKVDLRPFEEELEDWDVIAPAEIPQHRITSLLDKSLFGTITGTITQNLGKTVTSVKTAIGLKHTDEVIKPLKPPMSDMEFKNYMDSEGFMVRPNDFRLSVYQGGIEPSLRRVAWRHLLNIFPASMSGQCRFDYMKRKEEEYRKLREEWHVRFKNNTATEEVKYVASMVKKDVLRTDRCHGFYAGNDENENTLSLFHILVTYALTHPDVSYCQGMSDLASPLLYTQKDEGQAYVCFCALMNRLRSNFTVEGNAIMNKFKHLSDLLAMYDPPLQAYLVHNNAGDMFFCYRWFLLELKREFPFTDALYVLEVMWATLPPSPPEVELALVDPDYSCKLLSSSPCSPTFSLQHAMYAKLLAMRRVGALHRVARAAVPIQSVDLRTSANDNLNGESPGQIQLKPICFVASLDTSPADIEDKVADFPEVENPMTHSMQMKSNSIDQILQEDSSTENEEEEEISDGKFCKVNGNSIKNGSCGRNNKNNVKKCDSQSESDSVDVEHNMLTVPKDSCKDYHNTLQSIPVEESTSFNFSTIEDDRSDRSWSVNSAVSDCSNDSERQTQFSLSLDSNINNSLELVENLNNLNIADHFKGPVKTASDRSNVYYIKSEIQISKNDEEAHNESNSGIFQSMKRFLASPKRKQTSSPEVTSSPQSSPKRSAGLSCKQLSSSPILSPGQEDIPKLTKNLSDTQISDGKEATESLDSSINSASVSSSSHGPPPIRDPSKLPQPQDFGSGNPFLMFVCFTLLSQHRDKIIQQGMCYEDIAMYFDRLVRRHDANRVLHHARHLYTEYLRAQQANVEKEKDVDELGLSC</sequence>
<evidence type="ECO:0000313" key="5">
    <source>
        <dbReference type="Proteomes" id="UP001497497"/>
    </source>
</evidence>
<keyword evidence="5" id="KW-1185">Reference proteome</keyword>
<dbReference type="InterPro" id="IPR000195">
    <property type="entry name" value="Rab-GAP-TBC_dom"/>
</dbReference>
<evidence type="ECO:0000259" key="3">
    <source>
        <dbReference type="PROSITE" id="PS50086"/>
    </source>
</evidence>
<feature type="domain" description="Rab-GAP TBC" evidence="3">
    <location>
        <begin position="198"/>
        <end position="408"/>
    </location>
</feature>
<dbReference type="Gene3D" id="1.10.472.80">
    <property type="entry name" value="Ypt/Rab-GAP domain of gyp1p, domain 3"/>
    <property type="match status" value="1"/>
</dbReference>
<comment type="caution">
    <text evidence="4">The sequence shown here is derived from an EMBL/GenBank/DDBJ whole genome shotgun (WGS) entry which is preliminary data.</text>
</comment>
<dbReference type="PANTHER" id="PTHR22957:SF333">
    <property type="entry name" value="TBC1 DOMAIN FAMILY MEMBER 25"/>
    <property type="match status" value="1"/>
</dbReference>
<feature type="compositionally biased region" description="Low complexity" evidence="2">
    <location>
        <begin position="732"/>
        <end position="745"/>
    </location>
</feature>
<dbReference type="GO" id="GO:1901096">
    <property type="term" value="P:regulation of autophagosome maturation"/>
    <property type="evidence" value="ECO:0007669"/>
    <property type="project" value="TreeGrafter"/>
</dbReference>
<dbReference type="InterPro" id="IPR035969">
    <property type="entry name" value="Rab-GAP_TBC_sf"/>
</dbReference>
<dbReference type="Pfam" id="PF00566">
    <property type="entry name" value="RabGAP-TBC"/>
    <property type="match status" value="1"/>
</dbReference>
<feature type="region of interest" description="Disordered" evidence="2">
    <location>
        <begin position="725"/>
        <end position="771"/>
    </location>
</feature>
<name>A0AAV2IDD0_LYMST</name>
<dbReference type="AlphaFoldDB" id="A0AAV2IDD0"/>
<dbReference type="Gene3D" id="1.10.8.270">
    <property type="entry name" value="putative rabgap domain of human tbc1 domain family member 14 like domains"/>
    <property type="match status" value="1"/>
</dbReference>
<dbReference type="GO" id="GO:0005776">
    <property type="term" value="C:autophagosome"/>
    <property type="evidence" value="ECO:0007669"/>
    <property type="project" value="TreeGrafter"/>
</dbReference>
<organism evidence="4 5">
    <name type="scientific">Lymnaea stagnalis</name>
    <name type="common">Great pond snail</name>
    <name type="synonym">Helix stagnalis</name>
    <dbReference type="NCBI Taxonomy" id="6523"/>
    <lineage>
        <taxon>Eukaryota</taxon>
        <taxon>Metazoa</taxon>
        <taxon>Spiralia</taxon>
        <taxon>Lophotrochozoa</taxon>
        <taxon>Mollusca</taxon>
        <taxon>Gastropoda</taxon>
        <taxon>Heterobranchia</taxon>
        <taxon>Euthyneura</taxon>
        <taxon>Panpulmonata</taxon>
        <taxon>Hygrophila</taxon>
        <taxon>Lymnaeoidea</taxon>
        <taxon>Lymnaeidae</taxon>
        <taxon>Lymnaea</taxon>
    </lineage>
</organism>
<accession>A0AAV2IDD0</accession>
<evidence type="ECO:0000313" key="4">
    <source>
        <dbReference type="EMBL" id="CAL1544918.1"/>
    </source>
</evidence>
<evidence type="ECO:0000256" key="2">
    <source>
        <dbReference type="SAM" id="MobiDB-lite"/>
    </source>
</evidence>
<dbReference type="GO" id="GO:0005096">
    <property type="term" value="F:GTPase activator activity"/>
    <property type="evidence" value="ECO:0007669"/>
    <property type="project" value="UniProtKB-KW"/>
</dbReference>
<evidence type="ECO:0000256" key="1">
    <source>
        <dbReference type="ARBA" id="ARBA00022468"/>
    </source>
</evidence>
<dbReference type="SMART" id="SM00164">
    <property type="entry name" value="TBC"/>
    <property type="match status" value="1"/>
</dbReference>